<comment type="caution">
    <text evidence="1">The sequence shown here is derived from an EMBL/GenBank/DDBJ whole genome shotgun (WGS) entry which is preliminary data.</text>
</comment>
<dbReference type="AlphaFoldDB" id="A0A395M9V3"/>
<name>A0A395M9V3_9HYPO</name>
<dbReference type="EMBL" id="PXXK01000414">
    <property type="protein sequence ID" value="RFN44616.1"/>
    <property type="molecule type" value="Genomic_DNA"/>
</dbReference>
<proteinExistence type="predicted"/>
<dbReference type="STRING" id="2594813.A0A395M9V3"/>
<accession>A0A395M9V3</accession>
<organism evidence="1 2">
    <name type="scientific">Fusarium flagelliforme</name>
    <dbReference type="NCBI Taxonomy" id="2675880"/>
    <lineage>
        <taxon>Eukaryota</taxon>
        <taxon>Fungi</taxon>
        <taxon>Dikarya</taxon>
        <taxon>Ascomycota</taxon>
        <taxon>Pezizomycotina</taxon>
        <taxon>Sordariomycetes</taxon>
        <taxon>Hypocreomycetidae</taxon>
        <taxon>Hypocreales</taxon>
        <taxon>Nectriaceae</taxon>
        <taxon>Fusarium</taxon>
        <taxon>Fusarium incarnatum-equiseti species complex</taxon>
    </lineage>
</organism>
<evidence type="ECO:0000313" key="2">
    <source>
        <dbReference type="Proteomes" id="UP000265631"/>
    </source>
</evidence>
<protein>
    <submittedName>
        <fullName evidence="1">Uncharacterized protein</fullName>
    </submittedName>
</protein>
<keyword evidence="2" id="KW-1185">Reference proteome</keyword>
<sequence length="317" mass="36905">MKPTIKPSNTSRSTIEIRKIQKLESLEQWLDWYSAVRSIARGLEIWHTRDPTEEDHDDDRAVPPKVESYSALKPRIIKEAHGEDRTSPSEDAIIMLHSSLCKEAEIEMELYRERSQKEQAMRSLIMASVPVEIYKSVMDKVTMIKHGDSFKRKSKPTLRQLLRVLQKAMTLPEKETKKIIIKEYHELYGEARRDGLSYNQFHIKWTNIMRKVLDTMAPVVALCGDDEEAMKAMENLEYWIQWPHGRPAFSDSTNWKGDAVSLLDFGTKLLEYLMTRVGINKLTLDDVHWRRDASGLFLCPCFKQKHAWTPKKCGNVR</sequence>
<evidence type="ECO:0000313" key="1">
    <source>
        <dbReference type="EMBL" id="RFN44616.1"/>
    </source>
</evidence>
<dbReference type="Proteomes" id="UP000265631">
    <property type="component" value="Unassembled WGS sequence"/>
</dbReference>
<gene>
    <name evidence="1" type="ORF">FIE12Z_11160</name>
</gene>
<reference evidence="1 2" key="1">
    <citation type="journal article" date="2018" name="PLoS Pathog.">
        <title>Evolution of structural diversity of trichothecenes, a family of toxins produced by plant pathogenic and entomopathogenic fungi.</title>
        <authorList>
            <person name="Proctor R.H."/>
            <person name="McCormick S.P."/>
            <person name="Kim H.S."/>
            <person name="Cardoza R.E."/>
            <person name="Stanley A.M."/>
            <person name="Lindo L."/>
            <person name="Kelly A."/>
            <person name="Brown D.W."/>
            <person name="Lee T."/>
            <person name="Vaughan M.M."/>
            <person name="Alexander N.J."/>
            <person name="Busman M."/>
            <person name="Gutierrez S."/>
        </authorList>
    </citation>
    <scope>NUCLEOTIDE SEQUENCE [LARGE SCALE GENOMIC DNA]</scope>
    <source>
        <strain evidence="1 2">NRRL 13405</strain>
    </source>
</reference>